<gene>
    <name evidence="1" type="ORF">PIB30_062029</name>
</gene>
<comment type="caution">
    <text evidence="1">The sequence shown here is derived from an EMBL/GenBank/DDBJ whole genome shotgun (WGS) entry which is preliminary data.</text>
</comment>
<sequence>MLEARRKAAGARRLEVGSWTRVCDCWNVEVNTVARRNDGGSVGDSDCECEAVGVRDEGWMGDAVEEREVRSE</sequence>
<protein>
    <submittedName>
        <fullName evidence="1">Uncharacterized protein</fullName>
    </submittedName>
</protein>
<reference evidence="1 2" key="1">
    <citation type="journal article" date="2023" name="Plants (Basel)">
        <title>Bridging the Gap: Combining Genomics and Transcriptomics Approaches to Understand Stylosanthes scabra, an Orphan Legume from the Brazilian Caatinga.</title>
        <authorList>
            <person name="Ferreira-Neto J.R.C."/>
            <person name="da Silva M.D."/>
            <person name="Binneck E."/>
            <person name="de Melo N.F."/>
            <person name="da Silva R.H."/>
            <person name="de Melo A.L.T.M."/>
            <person name="Pandolfi V."/>
            <person name="Bustamante F.O."/>
            <person name="Brasileiro-Vidal A.C."/>
            <person name="Benko-Iseppon A.M."/>
        </authorList>
    </citation>
    <scope>NUCLEOTIDE SEQUENCE [LARGE SCALE GENOMIC DNA]</scope>
    <source>
        <tissue evidence="1">Leaves</tissue>
    </source>
</reference>
<dbReference type="Proteomes" id="UP001341840">
    <property type="component" value="Unassembled WGS sequence"/>
</dbReference>
<proteinExistence type="predicted"/>
<evidence type="ECO:0000313" key="2">
    <source>
        <dbReference type="Proteomes" id="UP001341840"/>
    </source>
</evidence>
<evidence type="ECO:0000313" key="1">
    <source>
        <dbReference type="EMBL" id="MED6198005.1"/>
    </source>
</evidence>
<keyword evidence="2" id="KW-1185">Reference proteome</keyword>
<organism evidence="1 2">
    <name type="scientific">Stylosanthes scabra</name>
    <dbReference type="NCBI Taxonomy" id="79078"/>
    <lineage>
        <taxon>Eukaryota</taxon>
        <taxon>Viridiplantae</taxon>
        <taxon>Streptophyta</taxon>
        <taxon>Embryophyta</taxon>
        <taxon>Tracheophyta</taxon>
        <taxon>Spermatophyta</taxon>
        <taxon>Magnoliopsida</taxon>
        <taxon>eudicotyledons</taxon>
        <taxon>Gunneridae</taxon>
        <taxon>Pentapetalae</taxon>
        <taxon>rosids</taxon>
        <taxon>fabids</taxon>
        <taxon>Fabales</taxon>
        <taxon>Fabaceae</taxon>
        <taxon>Papilionoideae</taxon>
        <taxon>50 kb inversion clade</taxon>
        <taxon>dalbergioids sensu lato</taxon>
        <taxon>Dalbergieae</taxon>
        <taxon>Pterocarpus clade</taxon>
        <taxon>Stylosanthes</taxon>
    </lineage>
</organism>
<dbReference type="EMBL" id="JASCZI010212019">
    <property type="protein sequence ID" value="MED6198005.1"/>
    <property type="molecule type" value="Genomic_DNA"/>
</dbReference>
<name>A0ABU6XMD2_9FABA</name>
<accession>A0ABU6XMD2</accession>